<dbReference type="Ensembl" id="ENSBJAT00000025200.1">
    <property type="protein sequence ID" value="ENSBJAP00000024520.1"/>
    <property type="gene ID" value="ENSBJAG00000015705.1"/>
</dbReference>
<keyword evidence="9" id="KW-1185">Reference proteome</keyword>
<dbReference type="InterPro" id="IPR030431">
    <property type="entry name" value="ENTREP1-3"/>
</dbReference>
<organism evidence="8 9">
    <name type="scientific">Buteo japonicus</name>
    <dbReference type="NCBI Taxonomy" id="224669"/>
    <lineage>
        <taxon>Eukaryota</taxon>
        <taxon>Metazoa</taxon>
        <taxon>Chordata</taxon>
        <taxon>Craniata</taxon>
        <taxon>Vertebrata</taxon>
        <taxon>Euteleostomi</taxon>
        <taxon>Archelosauria</taxon>
        <taxon>Archosauria</taxon>
        <taxon>Dinosauria</taxon>
        <taxon>Saurischia</taxon>
        <taxon>Theropoda</taxon>
        <taxon>Coelurosauria</taxon>
        <taxon>Aves</taxon>
        <taxon>Neognathae</taxon>
        <taxon>Neoaves</taxon>
        <taxon>Telluraves</taxon>
        <taxon>Accipitrimorphae</taxon>
        <taxon>Accipitriformes</taxon>
        <taxon>Accipitridae</taxon>
        <taxon>Accipitrinae</taxon>
        <taxon>Buteo</taxon>
    </lineage>
</organism>
<evidence type="ECO:0000256" key="1">
    <source>
        <dbReference type="ARBA" id="ARBA00004370"/>
    </source>
</evidence>
<evidence type="ECO:0000256" key="7">
    <source>
        <dbReference type="SAM" id="SignalP"/>
    </source>
</evidence>
<proteinExistence type="inferred from homology"/>
<dbReference type="PANTHER" id="PTHR17615:SF8">
    <property type="entry name" value="ENDOSOMAL TRANSMEMBRANE EPSIN INTERACTOR 1"/>
    <property type="match status" value="1"/>
</dbReference>
<feature type="chain" id="PRO_5045706507" evidence="7">
    <location>
        <begin position="27"/>
        <end position="405"/>
    </location>
</feature>
<sequence length="405" mass="45295">MLLLANLFSLLSIISVLLNLAGFVLSCQGIQFVSSVPKCDLVDVGEKRVCYCCEDFNVTECIEDTALKLYHLRPCSAAHFYLKKVLIALCALNAVTTTVCLIAAALCYLLVFATGRSCPDESHVEDQGHVLDPDDPPPYFATFYPCTPRTTCRMLASNVILLPHIYRSRIKGTEEFCPQDPPPPYEAVQRQNNLLYSDSYFTFTIPDYSGEEIPQSSSRVSLSPSNASLVPAGVSRRAFNQLWKWSESDSELCYWFLQGAVLSCEAAMQAKLKLELCTVILQKSLRPRALAVTGFEIQCLIDNKIYAYVKQLVAQNLKQSSSSMNLDIRELVENTKSLLKSDEKHMAEAITSATFFEQQAMSLCTRVLPFRQHPGLLYLESCGDLNTFTHERLRSLAGVVRETVF</sequence>
<protein>
    <submittedName>
        <fullName evidence="8">Family with sequence similarity 189 member A2</fullName>
    </submittedName>
</protein>
<comment type="similarity">
    <text evidence="5">Belongs to the ENTREP family.</text>
</comment>
<evidence type="ECO:0000256" key="5">
    <source>
        <dbReference type="ARBA" id="ARBA00034309"/>
    </source>
</evidence>
<evidence type="ECO:0000313" key="8">
    <source>
        <dbReference type="Ensembl" id="ENSBJAP00000024520.1"/>
    </source>
</evidence>
<reference evidence="8" key="1">
    <citation type="submission" date="2025-08" db="UniProtKB">
        <authorList>
            <consortium name="Ensembl"/>
        </authorList>
    </citation>
    <scope>IDENTIFICATION</scope>
</reference>
<evidence type="ECO:0000313" key="9">
    <source>
        <dbReference type="Proteomes" id="UP000694555"/>
    </source>
</evidence>
<reference evidence="8" key="2">
    <citation type="submission" date="2025-09" db="UniProtKB">
        <authorList>
            <consortium name="Ensembl"/>
        </authorList>
    </citation>
    <scope>IDENTIFICATION</scope>
</reference>
<dbReference type="GO" id="GO:0016020">
    <property type="term" value="C:membrane"/>
    <property type="evidence" value="ECO:0007669"/>
    <property type="project" value="UniProtKB-SubCell"/>
</dbReference>
<evidence type="ECO:0000256" key="3">
    <source>
        <dbReference type="ARBA" id="ARBA00022989"/>
    </source>
</evidence>
<evidence type="ECO:0000256" key="2">
    <source>
        <dbReference type="ARBA" id="ARBA00022692"/>
    </source>
</evidence>
<keyword evidence="2 6" id="KW-0812">Transmembrane</keyword>
<accession>A0A8C0BZE2</accession>
<feature type="transmembrane region" description="Helical" evidence="6">
    <location>
        <begin position="86"/>
        <end position="111"/>
    </location>
</feature>
<evidence type="ECO:0000256" key="4">
    <source>
        <dbReference type="ARBA" id="ARBA00023136"/>
    </source>
</evidence>
<keyword evidence="7" id="KW-0732">Signal</keyword>
<dbReference type="PANTHER" id="PTHR17615">
    <property type="entry name" value="PROTEIN FAM189A"/>
    <property type="match status" value="1"/>
</dbReference>
<keyword evidence="4 6" id="KW-0472">Membrane</keyword>
<name>A0A8C0BZE2_9AVES</name>
<dbReference type="AlphaFoldDB" id="A0A8C0BZE2"/>
<feature type="signal peptide" evidence="7">
    <location>
        <begin position="1"/>
        <end position="26"/>
    </location>
</feature>
<dbReference type="Proteomes" id="UP000694555">
    <property type="component" value="Unplaced"/>
</dbReference>
<comment type="subcellular location">
    <subcellularLocation>
        <location evidence="1">Membrane</location>
    </subcellularLocation>
</comment>
<evidence type="ECO:0000256" key="6">
    <source>
        <dbReference type="SAM" id="Phobius"/>
    </source>
</evidence>
<keyword evidence="3 6" id="KW-1133">Transmembrane helix</keyword>